<feature type="region of interest" description="Disordered" evidence="1">
    <location>
        <begin position="58"/>
        <end position="102"/>
    </location>
</feature>
<dbReference type="EMBL" id="JAKUCV010007321">
    <property type="protein sequence ID" value="KAJ4823933.1"/>
    <property type="molecule type" value="Genomic_DNA"/>
</dbReference>
<accession>A0A9Q0J0H5</accession>
<feature type="compositionally biased region" description="Low complexity" evidence="1">
    <location>
        <begin position="67"/>
        <end position="94"/>
    </location>
</feature>
<proteinExistence type="predicted"/>
<name>A0A9Q0J0H5_9ROSI</name>
<evidence type="ECO:0000313" key="2">
    <source>
        <dbReference type="EMBL" id="KAJ4823933.1"/>
    </source>
</evidence>
<evidence type="ECO:0000256" key="1">
    <source>
        <dbReference type="SAM" id="MobiDB-lite"/>
    </source>
</evidence>
<reference evidence="2" key="1">
    <citation type="submission" date="2022-02" db="EMBL/GenBank/DDBJ databases">
        <authorList>
            <person name="Henning P.M."/>
            <person name="McCubbin A.G."/>
            <person name="Shore J.S."/>
        </authorList>
    </citation>
    <scope>NUCLEOTIDE SEQUENCE</scope>
    <source>
        <strain evidence="2">F60SS</strain>
        <tissue evidence="2">Leaves</tissue>
    </source>
</reference>
<keyword evidence="3" id="KW-1185">Reference proteome</keyword>
<comment type="caution">
    <text evidence="2">The sequence shown here is derived from an EMBL/GenBank/DDBJ whole genome shotgun (WGS) entry which is preliminary data.</text>
</comment>
<dbReference type="OrthoDB" id="1302841at2759"/>
<protein>
    <submittedName>
        <fullName evidence="2">Uncharacterized protein</fullName>
    </submittedName>
</protein>
<dbReference type="Proteomes" id="UP001141552">
    <property type="component" value="Unassembled WGS sequence"/>
</dbReference>
<sequence length="161" mass="16772">MSKYPSREYVCGRPFPHFPKLQRIFGRDRAIGDHAETPDEAIRNMEEEEVGDTAAVTNNAQTPTMPGTSTAALGGGAASSSVAPDGSMASGSCGSRKRKGGPGANEALWALTDAVMRGFETQGVHMSNIAAAIRGKDSPHALGDELRKMGIGASDVVKGNL</sequence>
<evidence type="ECO:0000313" key="3">
    <source>
        <dbReference type="Proteomes" id="UP001141552"/>
    </source>
</evidence>
<gene>
    <name evidence="2" type="ORF">Tsubulata_009768</name>
</gene>
<reference evidence="2" key="2">
    <citation type="journal article" date="2023" name="Plants (Basel)">
        <title>Annotation of the Turnera subulata (Passifloraceae) Draft Genome Reveals the S-Locus Evolved after the Divergence of Turneroideae from Passifloroideae in a Stepwise Manner.</title>
        <authorList>
            <person name="Henning P.M."/>
            <person name="Roalson E.H."/>
            <person name="Mir W."/>
            <person name="McCubbin A.G."/>
            <person name="Shore J.S."/>
        </authorList>
    </citation>
    <scope>NUCLEOTIDE SEQUENCE</scope>
    <source>
        <strain evidence="2">F60SS</strain>
    </source>
</reference>
<organism evidence="2 3">
    <name type="scientific">Turnera subulata</name>
    <dbReference type="NCBI Taxonomy" id="218843"/>
    <lineage>
        <taxon>Eukaryota</taxon>
        <taxon>Viridiplantae</taxon>
        <taxon>Streptophyta</taxon>
        <taxon>Embryophyta</taxon>
        <taxon>Tracheophyta</taxon>
        <taxon>Spermatophyta</taxon>
        <taxon>Magnoliopsida</taxon>
        <taxon>eudicotyledons</taxon>
        <taxon>Gunneridae</taxon>
        <taxon>Pentapetalae</taxon>
        <taxon>rosids</taxon>
        <taxon>fabids</taxon>
        <taxon>Malpighiales</taxon>
        <taxon>Passifloraceae</taxon>
        <taxon>Turnera</taxon>
    </lineage>
</organism>
<dbReference type="AlphaFoldDB" id="A0A9Q0J0H5"/>